<dbReference type="GO" id="GO:0004674">
    <property type="term" value="F:protein serine/threonine kinase activity"/>
    <property type="evidence" value="ECO:0007669"/>
    <property type="project" value="UniProtKB-KW"/>
</dbReference>
<evidence type="ECO:0000256" key="9">
    <source>
        <dbReference type="ARBA" id="ARBA00023212"/>
    </source>
</evidence>
<dbReference type="SUPFAM" id="SSF56112">
    <property type="entry name" value="Protein kinase-like (PK-like)"/>
    <property type="match status" value="1"/>
</dbReference>
<name>D0LG57_HALO1</name>
<keyword evidence="15" id="KW-1185">Reference proteome</keyword>
<dbReference type="Pfam" id="PF00069">
    <property type="entry name" value="Pkinase"/>
    <property type="match status" value="1"/>
</dbReference>
<evidence type="ECO:0000256" key="6">
    <source>
        <dbReference type="ARBA" id="ARBA00022741"/>
    </source>
</evidence>
<evidence type="ECO:0000256" key="5">
    <source>
        <dbReference type="ARBA" id="ARBA00022679"/>
    </source>
</evidence>
<keyword evidence="5" id="KW-0808">Transferase</keyword>
<evidence type="ECO:0000256" key="12">
    <source>
        <dbReference type="SAM" id="MobiDB-lite"/>
    </source>
</evidence>
<evidence type="ECO:0000256" key="2">
    <source>
        <dbReference type="ARBA" id="ARBA00004647"/>
    </source>
</evidence>
<dbReference type="CDD" id="cd14014">
    <property type="entry name" value="STKc_PknB_like"/>
    <property type="match status" value="1"/>
</dbReference>
<evidence type="ECO:0000256" key="10">
    <source>
        <dbReference type="PROSITE-ProRule" id="PRU00339"/>
    </source>
</evidence>
<dbReference type="Pfam" id="PF13424">
    <property type="entry name" value="TPR_12"/>
    <property type="match status" value="2"/>
</dbReference>
<dbReference type="InterPro" id="IPR001245">
    <property type="entry name" value="Ser-Thr/Tyr_kinase_cat_dom"/>
</dbReference>
<evidence type="ECO:0000256" key="4">
    <source>
        <dbReference type="ARBA" id="ARBA00022527"/>
    </source>
</evidence>
<dbReference type="PANTHER" id="PTHR43289:SF6">
    <property type="entry name" value="SERINE_THREONINE-PROTEIN KINASE NEKL-3"/>
    <property type="match status" value="1"/>
</dbReference>
<keyword evidence="9" id="KW-0963">Cytoplasm</keyword>
<feature type="region of interest" description="Disordered" evidence="12">
    <location>
        <begin position="1"/>
        <end position="31"/>
    </location>
</feature>
<evidence type="ECO:0000256" key="8">
    <source>
        <dbReference type="ARBA" id="ARBA00022840"/>
    </source>
</evidence>
<dbReference type="eggNOG" id="COG0457">
    <property type="taxonomic scope" value="Bacteria"/>
</dbReference>
<protein>
    <submittedName>
        <fullName evidence="14">Serine/threonine protein kinase</fullName>
    </submittedName>
</protein>
<dbReference type="InterPro" id="IPR000719">
    <property type="entry name" value="Prot_kinase_dom"/>
</dbReference>
<evidence type="ECO:0000313" key="15">
    <source>
        <dbReference type="Proteomes" id="UP000001880"/>
    </source>
</evidence>
<comment type="similarity">
    <text evidence="3">Belongs to the protein kinase superfamily. NEK Ser/Thr protein kinase family. NIMA subfamily.</text>
</comment>
<dbReference type="InterPro" id="IPR017441">
    <property type="entry name" value="Protein_kinase_ATP_BS"/>
</dbReference>
<dbReference type="SUPFAM" id="SSF48452">
    <property type="entry name" value="TPR-like"/>
    <property type="match status" value="2"/>
</dbReference>
<dbReference type="OrthoDB" id="9801841at2"/>
<dbReference type="InterPro" id="IPR011990">
    <property type="entry name" value="TPR-like_helical_dom_sf"/>
</dbReference>
<evidence type="ECO:0000256" key="3">
    <source>
        <dbReference type="ARBA" id="ARBA00010886"/>
    </source>
</evidence>
<feature type="repeat" description="TPR" evidence="10">
    <location>
        <begin position="760"/>
        <end position="793"/>
    </location>
</feature>
<evidence type="ECO:0000259" key="13">
    <source>
        <dbReference type="PROSITE" id="PS50011"/>
    </source>
</evidence>
<comment type="subcellular location">
    <subcellularLocation>
        <location evidence="1">Cytoplasm</location>
        <location evidence="1">Cytoskeleton</location>
        <location evidence="1">Microtubule organizing center</location>
        <location evidence="1">Centrosome</location>
    </subcellularLocation>
    <subcellularLocation>
        <location evidence="2">Cytoplasm</location>
        <location evidence="2">Cytoskeleton</location>
        <location evidence="2">Spindle pole</location>
    </subcellularLocation>
</comment>
<keyword evidence="7 14" id="KW-0418">Kinase</keyword>
<keyword evidence="8 11" id="KW-0067">ATP-binding</keyword>
<dbReference type="InterPro" id="IPR008271">
    <property type="entry name" value="Ser/Thr_kinase_AS"/>
</dbReference>
<dbReference type="InterPro" id="IPR011009">
    <property type="entry name" value="Kinase-like_dom_sf"/>
</dbReference>
<dbReference type="Gene3D" id="3.30.200.20">
    <property type="entry name" value="Phosphorylase Kinase, domain 1"/>
    <property type="match status" value="1"/>
</dbReference>
<feature type="binding site" evidence="11">
    <location>
        <position position="108"/>
    </location>
    <ligand>
        <name>ATP</name>
        <dbReference type="ChEBI" id="CHEBI:30616"/>
    </ligand>
</feature>
<keyword evidence="6 11" id="KW-0547">Nucleotide-binding</keyword>
<dbReference type="KEGG" id="hoh:Hoch_5601"/>
<dbReference type="PANTHER" id="PTHR43289">
    <property type="entry name" value="MITOGEN-ACTIVATED PROTEIN KINASE KINASE KINASE 20-RELATED"/>
    <property type="match status" value="1"/>
</dbReference>
<dbReference type="EMBL" id="CP001804">
    <property type="protein sequence ID" value="ACY18082.1"/>
    <property type="molecule type" value="Genomic_DNA"/>
</dbReference>
<dbReference type="AlphaFoldDB" id="D0LG57"/>
<dbReference type="Pfam" id="PF07714">
    <property type="entry name" value="PK_Tyr_Ser-Thr"/>
    <property type="match status" value="1"/>
</dbReference>
<evidence type="ECO:0000256" key="7">
    <source>
        <dbReference type="ARBA" id="ARBA00022777"/>
    </source>
</evidence>
<dbReference type="InterPro" id="IPR019734">
    <property type="entry name" value="TPR_rpt"/>
</dbReference>
<dbReference type="GO" id="GO:0000922">
    <property type="term" value="C:spindle pole"/>
    <property type="evidence" value="ECO:0007669"/>
    <property type="project" value="UniProtKB-SubCell"/>
</dbReference>
<dbReference type="SMART" id="SM00028">
    <property type="entry name" value="TPR"/>
    <property type="match status" value="4"/>
</dbReference>
<keyword evidence="4 14" id="KW-0723">Serine/threonine-protein kinase</keyword>
<dbReference type="SMART" id="SM00220">
    <property type="entry name" value="S_TKc"/>
    <property type="match status" value="1"/>
</dbReference>
<organism evidence="14 15">
    <name type="scientific">Haliangium ochraceum (strain DSM 14365 / JCM 11303 / SMP-2)</name>
    <dbReference type="NCBI Taxonomy" id="502025"/>
    <lineage>
        <taxon>Bacteria</taxon>
        <taxon>Pseudomonadati</taxon>
        <taxon>Myxococcota</taxon>
        <taxon>Polyangia</taxon>
        <taxon>Haliangiales</taxon>
        <taxon>Kofleriaceae</taxon>
        <taxon>Haliangium</taxon>
    </lineage>
</organism>
<dbReference type="Gene3D" id="1.10.510.10">
    <property type="entry name" value="Transferase(Phosphotransferase) domain 1"/>
    <property type="match status" value="1"/>
</dbReference>
<evidence type="ECO:0000256" key="11">
    <source>
        <dbReference type="PROSITE-ProRule" id="PRU10141"/>
    </source>
</evidence>
<evidence type="ECO:0000313" key="14">
    <source>
        <dbReference type="EMBL" id="ACY18082.1"/>
    </source>
</evidence>
<dbReference type="Proteomes" id="UP000001880">
    <property type="component" value="Chromosome"/>
</dbReference>
<dbReference type="PROSITE" id="PS50005">
    <property type="entry name" value="TPR"/>
    <property type="match status" value="2"/>
</dbReference>
<sequence>MRYGDRNLDASTLDMESREVRAARPERRRGSFDELSTVDITPPRLAVPTRTLADVADAPLSAVRDNNPDPTPTTHIGHHIVLREVGRGGMGVTYLAYDESLDRKIVLKLVRAELSNERTQTRLMREARALARLAHPNIVAVHEVGKHGESAFIAMEFVAGMTTDLWRRAAPRSWRDVVEVFRQAGEGVRAAHATGLVHRDIKPSNIIVGNDGRVRVLDFGLARLRDPRSGCPTTRSTLPLTEDRRELCSAAFAHTAVDDESSEKDPVWLSLTDGLAGTLPYMAPEYLDGGPATVETDQFAFCVSLFEMLYGTLPFSGRSPLEFLRQMRAGAIEPAPLDGHVPDWLREVVVRGLASEPAERWPSMAALLDALGCDPGVSRRRFGRQLALGGALSVLAALALVGNWKDTDLVAGVCSGGEEQMEQVWGREQHHDIAHAMVSTALPYAVDTWTHTSALLDDYRAQWLSAYTDACEATAVRKVQSDELRDQRMRCLSRHLGRMRVLVGELQRIDGDSLEHAIDAVGALPPVNSCADLDYLSRRIPPPSEIEAAREIERVDEVLMRATQLRELGRYGEGLELIAGVAADAATLDYPPLIARARLQLGALELENAAYESAERHLRQSYFTARSAGEHDVAVHAATQLVFLLAHLAPRLDDADEWAKHLVSEMPWSSSDAIRANANNTLGVLALSEGRHTEALAFIRRALTQWEQSLGPTHPRVTWALDNLGSVHFARGEYREAGRLYRRALQVRESALGAHHPSVAYISNNLGAALHLSGSYDDASTSYQRALEIAEHSLGDEHPFLAGPMVGLAFVHLATEQPAEALLLAGRAHTLLKRQPNASLADLSEARFAIVRARAATGDVTAETLALAGQVREDLRSSVTSTSLIDLDTVETWLDEHQAR</sequence>
<evidence type="ECO:0000256" key="1">
    <source>
        <dbReference type="ARBA" id="ARBA00004300"/>
    </source>
</evidence>
<keyword evidence="9" id="KW-0206">Cytoskeleton</keyword>
<keyword evidence="10" id="KW-0802">TPR repeat</keyword>
<dbReference type="GO" id="GO:0005813">
    <property type="term" value="C:centrosome"/>
    <property type="evidence" value="ECO:0007669"/>
    <property type="project" value="UniProtKB-SubCell"/>
</dbReference>
<dbReference type="GO" id="GO:0005524">
    <property type="term" value="F:ATP binding"/>
    <property type="evidence" value="ECO:0007669"/>
    <property type="project" value="UniProtKB-UniRule"/>
</dbReference>
<dbReference type="PROSITE" id="PS00108">
    <property type="entry name" value="PROTEIN_KINASE_ST"/>
    <property type="match status" value="1"/>
</dbReference>
<accession>D0LG57</accession>
<feature type="compositionally biased region" description="Basic and acidic residues" evidence="12">
    <location>
        <begin position="15"/>
        <end position="31"/>
    </location>
</feature>
<dbReference type="PROSITE" id="PS50011">
    <property type="entry name" value="PROTEIN_KINASE_DOM"/>
    <property type="match status" value="1"/>
</dbReference>
<proteinExistence type="inferred from homology"/>
<gene>
    <name evidence="14" type="ordered locus">Hoch_5601</name>
</gene>
<dbReference type="STRING" id="502025.Hoch_5601"/>
<dbReference type="eggNOG" id="COG0515">
    <property type="taxonomic scope" value="Bacteria"/>
</dbReference>
<feature type="domain" description="Protein kinase" evidence="13">
    <location>
        <begin position="79"/>
        <end position="377"/>
    </location>
</feature>
<feature type="repeat" description="TPR" evidence="10">
    <location>
        <begin position="718"/>
        <end position="751"/>
    </location>
</feature>
<dbReference type="HOGENOM" id="CLU_009368_0_0_7"/>
<dbReference type="PROSITE" id="PS00107">
    <property type="entry name" value="PROTEIN_KINASE_ATP"/>
    <property type="match status" value="1"/>
</dbReference>
<reference evidence="14 15" key="1">
    <citation type="journal article" date="2010" name="Stand. Genomic Sci.">
        <title>Complete genome sequence of Haliangium ochraceum type strain (SMP-2).</title>
        <authorList>
            <consortium name="US DOE Joint Genome Institute (JGI-PGF)"/>
            <person name="Ivanova N."/>
            <person name="Daum C."/>
            <person name="Lang E."/>
            <person name="Abt B."/>
            <person name="Kopitz M."/>
            <person name="Saunders E."/>
            <person name="Lapidus A."/>
            <person name="Lucas S."/>
            <person name="Glavina Del Rio T."/>
            <person name="Nolan M."/>
            <person name="Tice H."/>
            <person name="Copeland A."/>
            <person name="Cheng J.F."/>
            <person name="Chen F."/>
            <person name="Bruce D."/>
            <person name="Goodwin L."/>
            <person name="Pitluck S."/>
            <person name="Mavromatis K."/>
            <person name="Pati A."/>
            <person name="Mikhailova N."/>
            <person name="Chen A."/>
            <person name="Palaniappan K."/>
            <person name="Land M."/>
            <person name="Hauser L."/>
            <person name="Chang Y.J."/>
            <person name="Jeffries C.D."/>
            <person name="Detter J.C."/>
            <person name="Brettin T."/>
            <person name="Rohde M."/>
            <person name="Goker M."/>
            <person name="Bristow J."/>
            <person name="Markowitz V."/>
            <person name="Eisen J.A."/>
            <person name="Hugenholtz P."/>
            <person name="Kyrpides N.C."/>
            <person name="Klenk H.P."/>
        </authorList>
    </citation>
    <scope>NUCLEOTIDE SEQUENCE [LARGE SCALE GENOMIC DNA]</scope>
    <source>
        <strain evidence="15">DSM 14365 / CIP 107738 / JCM 11303 / AJ 13395 / SMP-2</strain>
    </source>
</reference>
<dbReference type="Gene3D" id="1.25.40.10">
    <property type="entry name" value="Tetratricopeptide repeat domain"/>
    <property type="match status" value="1"/>
</dbReference>